<evidence type="ECO:0000256" key="1">
    <source>
        <dbReference type="SAM" id="MobiDB-lite"/>
    </source>
</evidence>
<proteinExistence type="predicted"/>
<evidence type="ECO:0000313" key="2">
    <source>
        <dbReference type="EMBL" id="UQA90559.1"/>
    </source>
</evidence>
<keyword evidence="3" id="KW-1185">Reference proteome</keyword>
<reference evidence="2" key="1">
    <citation type="submission" date="2021-10" db="EMBL/GenBank/DDBJ databases">
        <title>Streptomyces nigrumlapis sp.nov.,an antimicrobial producing actinobacterium isolated from Black Gobi rocks.</title>
        <authorList>
            <person name="Wen Y."/>
            <person name="Zhang W."/>
            <person name="Liu X.G."/>
        </authorList>
    </citation>
    <scope>NUCLEOTIDE SEQUENCE</scope>
    <source>
        <strain evidence="2">ST13-2-2</strain>
    </source>
</reference>
<dbReference type="RefSeq" id="WP_248861299.1">
    <property type="nucleotide sequence ID" value="NZ_CP086322.1"/>
</dbReference>
<feature type="region of interest" description="Disordered" evidence="1">
    <location>
        <begin position="73"/>
        <end position="92"/>
    </location>
</feature>
<sequence>MASSHIFVLGLDDKNPATLRKIPNAEEYRLHGLLTRAELPDAGTPVPELLMRAERALAAADAEPDAIVAYRRRRARQPPSLRTAPQLVRRTQ</sequence>
<organism evidence="2 3">
    <name type="scientific">Streptomyces halobius</name>
    <dbReference type="NCBI Taxonomy" id="2879846"/>
    <lineage>
        <taxon>Bacteria</taxon>
        <taxon>Bacillati</taxon>
        <taxon>Actinomycetota</taxon>
        <taxon>Actinomycetes</taxon>
        <taxon>Kitasatosporales</taxon>
        <taxon>Streptomycetaceae</taxon>
        <taxon>Streptomyces</taxon>
    </lineage>
</organism>
<protein>
    <submittedName>
        <fullName evidence="2">Uncharacterized protein</fullName>
    </submittedName>
</protein>
<evidence type="ECO:0000313" key="3">
    <source>
        <dbReference type="Proteomes" id="UP000830115"/>
    </source>
</evidence>
<gene>
    <name evidence="2" type="ORF">K9S39_00360</name>
</gene>
<accession>A0ABY4LYH6</accession>
<dbReference type="Proteomes" id="UP000830115">
    <property type="component" value="Chromosome"/>
</dbReference>
<dbReference type="EMBL" id="CP086322">
    <property type="protein sequence ID" value="UQA90559.1"/>
    <property type="molecule type" value="Genomic_DNA"/>
</dbReference>
<name>A0ABY4LYH6_9ACTN</name>